<dbReference type="SUPFAM" id="SSF64484">
    <property type="entry name" value="beta and beta-prime subunits of DNA dependent RNA-polymerase"/>
    <property type="match status" value="1"/>
</dbReference>
<evidence type="ECO:0000256" key="2">
    <source>
        <dbReference type="ARBA" id="ARBA00022679"/>
    </source>
</evidence>
<name>A0A822ZNL2_NELNU</name>
<dbReference type="EC" id="2.7.7.6" evidence="7"/>
<comment type="similarity">
    <text evidence="7">Belongs to the RNA polymerase beta' chain family.</text>
</comment>
<reference evidence="10 11" key="1">
    <citation type="journal article" date="2020" name="Mol. Biol. Evol.">
        <title>Distinct Expression and Methylation Patterns for Genes with Different Fates following a Single Whole-Genome Duplication in Flowering Plants.</title>
        <authorList>
            <person name="Shi T."/>
            <person name="Rahmani R.S."/>
            <person name="Gugger P.F."/>
            <person name="Wang M."/>
            <person name="Li H."/>
            <person name="Zhang Y."/>
            <person name="Li Z."/>
            <person name="Wang Q."/>
            <person name="Van de Peer Y."/>
            <person name="Marchal K."/>
            <person name="Chen J."/>
        </authorList>
    </citation>
    <scope>NUCLEOTIDE SEQUENCE [LARGE SCALE GENOMIC DNA]</scope>
    <source>
        <tissue evidence="10">Leaf</tissue>
    </source>
</reference>
<dbReference type="Gene3D" id="3.10.450.40">
    <property type="match status" value="1"/>
</dbReference>
<keyword evidence="4" id="KW-0862">Zinc</keyword>
<dbReference type="Pfam" id="PF04998">
    <property type="entry name" value="RNA_pol_Rpb1_5"/>
    <property type="match status" value="1"/>
</dbReference>
<evidence type="ECO:0000259" key="9">
    <source>
        <dbReference type="SMART" id="SM00663"/>
    </source>
</evidence>
<evidence type="ECO:0000256" key="5">
    <source>
        <dbReference type="ARBA" id="ARBA00023163"/>
    </source>
</evidence>
<dbReference type="GO" id="GO:0006351">
    <property type="term" value="P:DNA-templated transcription"/>
    <property type="evidence" value="ECO:0007669"/>
    <property type="project" value="InterPro"/>
</dbReference>
<accession>A0A822ZNL2</accession>
<feature type="compositionally biased region" description="Polar residues" evidence="8">
    <location>
        <begin position="1647"/>
        <end position="1673"/>
    </location>
</feature>
<feature type="compositionally biased region" description="Polar residues" evidence="8">
    <location>
        <begin position="1560"/>
        <end position="1597"/>
    </location>
</feature>
<dbReference type="GO" id="GO:0000428">
    <property type="term" value="C:DNA-directed RNA polymerase complex"/>
    <property type="evidence" value="ECO:0007669"/>
    <property type="project" value="UniProtKB-KW"/>
</dbReference>
<protein>
    <recommendedName>
        <fullName evidence="7">DNA-directed RNA polymerase subunit</fullName>
        <ecNumber evidence="7">2.7.7.6</ecNumber>
    </recommendedName>
</protein>
<dbReference type="InterPro" id="IPR007080">
    <property type="entry name" value="RNA_pol_Rpb1_1"/>
</dbReference>
<dbReference type="Gene3D" id="2.40.40.20">
    <property type="match status" value="1"/>
</dbReference>
<comment type="function">
    <text evidence="7">DNA-dependent RNA polymerase catalyzes the transcription of DNA into RNA using the four ribonucleoside triphosphates as substrates.</text>
</comment>
<dbReference type="InterPro" id="IPR007081">
    <property type="entry name" value="RNA_pol_Rpb1_5"/>
</dbReference>
<proteinExistence type="inferred from homology"/>
<feature type="compositionally biased region" description="Basic and acidic residues" evidence="8">
    <location>
        <begin position="1599"/>
        <end position="1610"/>
    </location>
</feature>
<dbReference type="InterPro" id="IPR042102">
    <property type="entry name" value="RNA_pol_Rpb1_3_sf"/>
</dbReference>
<dbReference type="InterPro" id="IPR000722">
    <property type="entry name" value="RNA_pol_asu"/>
</dbReference>
<dbReference type="SMART" id="SM00663">
    <property type="entry name" value="RPOLA_N"/>
    <property type="match status" value="1"/>
</dbReference>
<keyword evidence="2 7" id="KW-0808">Transferase</keyword>
<evidence type="ECO:0000256" key="1">
    <source>
        <dbReference type="ARBA" id="ARBA00022478"/>
    </source>
</evidence>
<evidence type="ECO:0000256" key="3">
    <source>
        <dbReference type="ARBA" id="ARBA00022695"/>
    </source>
</evidence>
<gene>
    <name evidence="10" type="ORF">HUJ06_016320</name>
</gene>
<dbReference type="GO" id="GO:0003677">
    <property type="term" value="F:DNA binding"/>
    <property type="evidence" value="ECO:0007669"/>
    <property type="project" value="InterPro"/>
</dbReference>
<keyword evidence="5 7" id="KW-0804">Transcription</keyword>
<dbReference type="InterPro" id="IPR007066">
    <property type="entry name" value="RNA_pol_Rpb1_3"/>
</dbReference>
<keyword evidence="3 7" id="KW-0548">Nucleotidyltransferase</keyword>
<dbReference type="Proteomes" id="UP000607653">
    <property type="component" value="Unassembled WGS sequence"/>
</dbReference>
<feature type="region of interest" description="Disordered" evidence="8">
    <location>
        <begin position="1552"/>
        <end position="1610"/>
    </location>
</feature>
<dbReference type="InterPro" id="IPR044893">
    <property type="entry name" value="RNA_pol_Rpb1_clamp_domain"/>
</dbReference>
<feature type="region of interest" description="Disordered" evidence="8">
    <location>
        <begin position="1626"/>
        <end position="1763"/>
    </location>
</feature>
<evidence type="ECO:0000313" key="10">
    <source>
        <dbReference type="EMBL" id="DAD46383.1"/>
    </source>
</evidence>
<dbReference type="Pfam" id="PF04983">
    <property type="entry name" value="RNA_pol_Rpb1_3"/>
    <property type="match status" value="1"/>
</dbReference>
<evidence type="ECO:0000256" key="7">
    <source>
        <dbReference type="RuleBase" id="RU004279"/>
    </source>
</evidence>
<dbReference type="EMBL" id="DUZY01000008">
    <property type="protein sequence ID" value="DAD46383.1"/>
    <property type="molecule type" value="Genomic_DNA"/>
</dbReference>
<sequence length="1908" mass="214592">MEEDHLSTITLDGEITGIRFNLATSQEICTSSVNDCPISHPSQLTNPFLGLPLEYGNCESCGTSEPGKCEGHFGYIQLPVPIYHPCHVSELKHILDLICLKCLRMKMRKVKETSGTERSSSAPCSYCPDLPQLSIKEVKTTDGACYLELKISSRSRSQDGFWNFLERYGFRYGDGSQRTLLPSESLEILKRIPEETRRKLIGKGHFPQYGYILQYLPVPPNCLSVPDISDGISIMSSDLSITMLRKVLKQIEIIRSSRSGAPNFESQEIEANELQSTVANYLHVRGTAKASRDVDTRFSVSKGVNDTCTKAWLEKMRTLFISKGSGFSSRSVITGDAYKGINEIGLPSEVAQRITFEEKVSIHNMDHLQKLVDNKLCLTYTDGLSTYSLRDGSKGYTSLRVGQVVRRRIMDGDIVFINRPPSTHKHSLQAFSVYVHDDHTVKVNPLICGPLGADFDGDCVHLFYPQSLEAKSEVLELFAVQHQLLSSHSGNLNLQLANDSLLSLNILFKRFFFDKASSQQLGMFVPMGLPQPALLKAHHDDPVWTALQILQTALPSCFDSSERRYLISQSEILKFDFNKDALQTSFNEIINSVLFQKGSKEALNVVNSLQPLLMEHIFSVGFSVSLKDFSIPRAVTEELHKMVEVILPLLHHLRSEYNEMVELQVENHLRIVKVPVVKFILKSSILGNLIDSKSDSSINKVVQQVGFLGLQFSDRGKLYSRTLVEALTSFFRSKYCVNRDGESPESFGLISSCFFNGLNPYEELVHSISSREVLVRSSRGLTEPGTLFKNLMAILRDVVICYDGTVRNVCNNSLIQFEYGADLGNTPPSFYPAGEPVGILAATAISNPAYKAVLDSSPSNNSSWELMKEILLCRASFKNDLIDRRVILYLNDCGCGGYYCKEKAAYIVQNHLKRVSLMDIAVDFSIKYQKQCIFPGNSVTNAGLVGHIHLDKMSLKALNRSMADILKDCQETLNSFRKKKDQLGHILRRVLLLVSECCSVRLPDKERSEFPCLQFLWEDTSSDSIQRISKIMANKVCPILLGTNIKGDPQVLSANIMWTSPDVCSWVRNPCKIQNGELVLEVVVDKAAVKRTGDAWRVVLNSCLPVIHLVDTRRSIPYGIKQIQELLGISCAFDQAVQRLSSSVRMVTKGVLKEHLILAANSMTCTGNMIGFNSGGYKALLRSLNVHVPFTEATLFTPRKCFEKAAQKCHMDSLSSIVASCSWGKHVTVGTGAQFEILWNNKEMGVNQDGEIDVYDFLQLVRGSNEGDSFTTCLGQEIDDLELENEERELSLSPNVNTCFNKPVFDDNGCLGEDSWGKQAEKEGINGWDKNEKQPEGGQQWELHSWDTNMEQKQASQPKGSLGWGSPEPVDWTGKEVTQGWQLKQSSVKLQTWKGKVEEVGKSSWEINEQQSSLTQQGERSNWDIIVEQKQGNQCSLDWDSLKSSNTTKSETKTQGWQSKEPPVKSLTWEGQAEGVNRSDWNDNKQECDWGQLRVSTTCDTNVAQKQGTQPCLGWGSPKSSGRTKNELRTEDWQLKESPIKSYTWKEWTKETDGSGWCGNDQQSDLPQQMESSTWVTSIAQKGSQPSHGWGSSTSSNKTKREMKTEGWKLKESVVKQQTWKDQVLGTDRSGWDRNEQQLDSVDWEQGKSTTWDSNLTPKQQSQPSLGWNSPKSSDGGRNENKTKGWELKEPMKSQNWEEQTSQQGSEAHLQWGQSSGSPIKSHGWGTNVMKKPLKQPTSSRTWGSGDWKNKKNRTPGKLDSGNDCNSSGIFTVNRQRFDVFTSEEQNILSKIEPIMQSIKRIMHQSRYNDGDRLSIEDQSFVLENVFNYHPDKAIKMGDGIDYVMVDKHSSFQSSRCFYIVLTNGHQEDFSYLKCLENFIKERYPGIGESFVRKYFKRHRSGGVLERE</sequence>
<comment type="caution">
    <text evidence="10">The sequence shown here is derived from an EMBL/GenBank/DDBJ whole genome shotgun (WGS) entry which is preliminary data.</text>
</comment>
<dbReference type="FunFam" id="4.10.860.120:FF:000008">
    <property type="entry name" value="DNA-directed RNA polymerase subunit"/>
    <property type="match status" value="1"/>
</dbReference>
<dbReference type="InterPro" id="IPR006592">
    <property type="entry name" value="RNA_pol_N"/>
</dbReference>
<dbReference type="Gene3D" id="6.20.50.80">
    <property type="match status" value="1"/>
</dbReference>
<feature type="domain" description="RNA polymerase N-terminal" evidence="9">
    <location>
        <begin position="209"/>
        <end position="508"/>
    </location>
</feature>
<dbReference type="PANTHER" id="PTHR19376:SF51">
    <property type="entry name" value="DNA-DIRECTED RNA POLYMERASE V SUBUNIT 1"/>
    <property type="match status" value="1"/>
</dbReference>
<feature type="compositionally biased region" description="Basic and acidic residues" evidence="8">
    <location>
        <begin position="1675"/>
        <end position="1692"/>
    </location>
</feature>
<dbReference type="Pfam" id="PF04997">
    <property type="entry name" value="RNA_pol_Rpb1_1"/>
    <property type="match status" value="1"/>
</dbReference>
<dbReference type="Gene3D" id="4.10.860.120">
    <property type="entry name" value="RNA polymerase II, clamp domain"/>
    <property type="match status" value="1"/>
</dbReference>
<keyword evidence="1 7" id="KW-0240">DNA-directed RNA polymerase</keyword>
<dbReference type="Pfam" id="PF00623">
    <property type="entry name" value="RNA_pol_Rpb1_2"/>
    <property type="match status" value="1"/>
</dbReference>
<dbReference type="Gene3D" id="3.30.1490.180">
    <property type="entry name" value="RNA polymerase ii"/>
    <property type="match status" value="1"/>
</dbReference>
<evidence type="ECO:0000256" key="6">
    <source>
        <dbReference type="ARBA" id="ARBA00048552"/>
    </source>
</evidence>
<evidence type="ECO:0000256" key="8">
    <source>
        <dbReference type="SAM" id="MobiDB-lite"/>
    </source>
</evidence>
<dbReference type="GO" id="GO:0003899">
    <property type="term" value="F:DNA-directed RNA polymerase activity"/>
    <property type="evidence" value="ECO:0007669"/>
    <property type="project" value="UniProtKB-EC"/>
</dbReference>
<organism evidence="10 11">
    <name type="scientific">Nelumbo nucifera</name>
    <name type="common">Sacred lotus</name>
    <dbReference type="NCBI Taxonomy" id="4432"/>
    <lineage>
        <taxon>Eukaryota</taxon>
        <taxon>Viridiplantae</taxon>
        <taxon>Streptophyta</taxon>
        <taxon>Embryophyta</taxon>
        <taxon>Tracheophyta</taxon>
        <taxon>Spermatophyta</taxon>
        <taxon>Magnoliopsida</taxon>
        <taxon>Proteales</taxon>
        <taxon>Nelumbonaceae</taxon>
        <taxon>Nelumbo</taxon>
    </lineage>
</organism>
<dbReference type="Gene3D" id="1.10.274.100">
    <property type="entry name" value="RNA polymerase Rpb1, domain 3"/>
    <property type="match status" value="1"/>
</dbReference>
<feature type="compositionally biased region" description="Polar residues" evidence="8">
    <location>
        <begin position="1693"/>
        <end position="1719"/>
    </location>
</feature>
<dbReference type="InterPro" id="IPR045867">
    <property type="entry name" value="DNA-dir_RpoC_beta_prime"/>
</dbReference>
<keyword evidence="11" id="KW-1185">Reference proteome</keyword>
<dbReference type="PANTHER" id="PTHR19376">
    <property type="entry name" value="DNA-DIRECTED RNA POLYMERASE"/>
    <property type="match status" value="1"/>
</dbReference>
<feature type="region of interest" description="Disordered" evidence="8">
    <location>
        <begin position="1441"/>
        <end position="1464"/>
    </location>
</feature>
<evidence type="ECO:0000313" key="11">
    <source>
        <dbReference type="Proteomes" id="UP000607653"/>
    </source>
</evidence>
<dbReference type="Pfam" id="PF11523">
    <property type="entry name" value="DUF3223"/>
    <property type="match status" value="1"/>
</dbReference>
<comment type="catalytic activity">
    <reaction evidence="6 7">
        <text>RNA(n) + a ribonucleoside 5'-triphosphate = RNA(n+1) + diphosphate</text>
        <dbReference type="Rhea" id="RHEA:21248"/>
        <dbReference type="Rhea" id="RHEA-COMP:14527"/>
        <dbReference type="Rhea" id="RHEA-COMP:17342"/>
        <dbReference type="ChEBI" id="CHEBI:33019"/>
        <dbReference type="ChEBI" id="CHEBI:61557"/>
        <dbReference type="ChEBI" id="CHEBI:140395"/>
        <dbReference type="EC" id="2.7.7.6"/>
    </reaction>
</comment>
<evidence type="ECO:0000256" key="4">
    <source>
        <dbReference type="ARBA" id="ARBA00022833"/>
    </source>
</evidence>